<dbReference type="RefSeq" id="XP_017017054.1">
    <property type="nucleotide sequence ID" value="XM_017161565.3"/>
</dbReference>
<feature type="region of interest" description="Disordered" evidence="1">
    <location>
        <begin position="113"/>
        <end position="141"/>
    </location>
</feature>
<evidence type="ECO:0000313" key="3">
    <source>
        <dbReference type="Proteomes" id="UP001652661"/>
    </source>
</evidence>
<name>A0A6P4HYL7_DROKI</name>
<feature type="chain" id="PRO_5028058198" evidence="2">
    <location>
        <begin position="22"/>
        <end position="828"/>
    </location>
</feature>
<feature type="compositionally biased region" description="Polar residues" evidence="1">
    <location>
        <begin position="321"/>
        <end position="331"/>
    </location>
</feature>
<dbReference type="AlphaFoldDB" id="A0A6P4HYL7"/>
<protein>
    <submittedName>
        <fullName evidence="4">Uncharacterized protein isoform X1</fullName>
    </submittedName>
</protein>
<dbReference type="GeneID" id="108070910"/>
<feature type="compositionally biased region" description="Basic and acidic residues" evidence="1">
    <location>
        <begin position="114"/>
        <end position="123"/>
    </location>
</feature>
<dbReference type="Proteomes" id="UP001652661">
    <property type="component" value="Chromosome 2R"/>
</dbReference>
<feature type="compositionally biased region" description="Basic and acidic residues" evidence="1">
    <location>
        <begin position="230"/>
        <end position="245"/>
    </location>
</feature>
<sequence>MIFLQFLWALLVFSSPGSTLGAMDVQQQNGNQVSQQLQSFNQAADQAGSKLHDLWSSYGVLPEFESQMEQPRERRNALNHMLTNFAQSPAEGSKDGRNWQAEADAWYQHKMRMREKGKQKQFEDELDNQKGQPRKRSNALDNMLNNCAPSPVEGSKDSRNWQAEADAWYESLQVQIAKRDANKKRTIVKQEPSWMDKLSKEEMRRYQADADAWYLDWMAHKAKKRSGGKRSPDQKENKRAVDQHEAVQSSETGKAKLKKASEEAKEEDVAFQDNVKLKQKPQTVGQQENQNRVKVKDKIDEQLQELLNSRNALSPAGGYESSPNYQTSAQAKSHKLDHEANYKLSKIEQEASEKLSKLPRAVSQDINNYEQKQRRSSGVCDPMEEVRLKTSSRLIAKGLGPLLPSESLEITRGRKLEEWQNNQMADPTYVKGKEYYRFKNLEPQNDNFDYSSAMDADLSQSFDYRMPQCDRLYSFDQRKRPNVLDYDRTKRKPKDLDIKSESSLGDSIHVALSKSGQDSSLKQAVGEPSQVNAKWARSPLEGEDYQRALQHNKAINKESKDMMQKLQQDSGLHGVALTKSVSKLQPSPVKESAEWKLKADSKAVAPTMNNQETRARRFPRGTRRVKRSLEKQQQHVAAKRRAQLLDDFKDHNRVSFGVLGNGLQTPQAKELGEGFLSLPGHEISVYNDPTTLIQLPKALYRHHEQQQVQQNILEVLFETFRQNMDLLDPTKFKPKIQIAKKLLHQYRGLPPVDQLVATDLLVQDLDDLLKIAASLVHTQRDIFLYEVLEDVREEIMNRKPSTQLIKYLKMAELLKEEEEQQTSDMLAF</sequence>
<feature type="compositionally biased region" description="Polar residues" evidence="1">
    <location>
        <begin position="280"/>
        <end position="292"/>
    </location>
</feature>
<evidence type="ECO:0000256" key="2">
    <source>
        <dbReference type="SAM" id="SignalP"/>
    </source>
</evidence>
<proteinExistence type="predicted"/>
<organism evidence="3 4">
    <name type="scientific">Drosophila kikkawai</name>
    <name type="common">Fruit fly</name>
    <dbReference type="NCBI Taxonomy" id="30033"/>
    <lineage>
        <taxon>Eukaryota</taxon>
        <taxon>Metazoa</taxon>
        <taxon>Ecdysozoa</taxon>
        <taxon>Arthropoda</taxon>
        <taxon>Hexapoda</taxon>
        <taxon>Insecta</taxon>
        <taxon>Pterygota</taxon>
        <taxon>Neoptera</taxon>
        <taxon>Endopterygota</taxon>
        <taxon>Diptera</taxon>
        <taxon>Brachycera</taxon>
        <taxon>Muscomorpha</taxon>
        <taxon>Ephydroidea</taxon>
        <taxon>Drosophilidae</taxon>
        <taxon>Drosophila</taxon>
        <taxon>Sophophora</taxon>
    </lineage>
</organism>
<reference evidence="3" key="1">
    <citation type="submission" date="2025-05" db="UniProtKB">
        <authorList>
            <consortium name="RefSeq"/>
        </authorList>
    </citation>
    <scope>NUCLEOTIDE SEQUENCE [LARGE SCALE GENOMIC DNA]</scope>
    <source>
        <strain evidence="3">14028-0561.14</strain>
    </source>
</reference>
<feature type="region of interest" description="Disordered" evidence="1">
    <location>
        <begin position="312"/>
        <end position="333"/>
    </location>
</feature>
<dbReference type="OrthoDB" id="8035982at2759"/>
<evidence type="ECO:0000256" key="1">
    <source>
        <dbReference type="SAM" id="MobiDB-lite"/>
    </source>
</evidence>
<keyword evidence="2" id="KW-0732">Signal</keyword>
<gene>
    <name evidence="4" type="primary">LOC108070910</name>
</gene>
<accession>A0A6P4HYL7</accession>
<feature type="region of interest" description="Disordered" evidence="1">
    <location>
        <begin position="224"/>
        <end position="295"/>
    </location>
</feature>
<reference evidence="4" key="2">
    <citation type="submission" date="2025-08" db="UniProtKB">
        <authorList>
            <consortium name="RefSeq"/>
        </authorList>
    </citation>
    <scope>IDENTIFICATION</scope>
    <source>
        <strain evidence="4">14028-0561.14</strain>
        <tissue evidence="4">Whole fly</tissue>
    </source>
</reference>
<keyword evidence="3" id="KW-1185">Reference proteome</keyword>
<feature type="signal peptide" evidence="2">
    <location>
        <begin position="1"/>
        <end position="21"/>
    </location>
</feature>
<evidence type="ECO:0000313" key="4">
    <source>
        <dbReference type="RefSeq" id="XP_017017054.1"/>
    </source>
</evidence>